<organism evidence="1 2">
    <name type="scientific">Fraserbacteria sp. (strain RBG_16_55_9)</name>
    <dbReference type="NCBI Taxonomy" id="1817864"/>
    <lineage>
        <taxon>Bacteria</taxon>
        <taxon>Candidatus Fraseribacteriota</taxon>
    </lineage>
</organism>
<dbReference type="PANTHER" id="PTHR33609">
    <property type="entry name" value="LOW CALCIUM RESPONSE LOCUS PROTEIN S"/>
    <property type="match status" value="1"/>
</dbReference>
<dbReference type="Proteomes" id="UP000179157">
    <property type="component" value="Unassembled WGS sequence"/>
</dbReference>
<protein>
    <submittedName>
        <fullName evidence="1">Transposase</fullName>
    </submittedName>
</protein>
<dbReference type="AlphaFoldDB" id="A0A1F5UTL1"/>
<dbReference type="SUPFAM" id="SSF46689">
    <property type="entry name" value="Homeodomain-like"/>
    <property type="match status" value="1"/>
</dbReference>
<dbReference type="EMBL" id="MFGX01000078">
    <property type="protein sequence ID" value="OGF54493.1"/>
    <property type="molecule type" value="Genomic_DNA"/>
</dbReference>
<proteinExistence type="predicted"/>
<name>A0A1F5UTL1_FRAXR</name>
<dbReference type="InterPro" id="IPR052546">
    <property type="entry name" value="Transposase_8_domain"/>
</dbReference>
<gene>
    <name evidence="1" type="ORF">A2Z21_07235</name>
</gene>
<evidence type="ECO:0000313" key="2">
    <source>
        <dbReference type="Proteomes" id="UP000179157"/>
    </source>
</evidence>
<dbReference type="PANTHER" id="PTHR33609:SF1">
    <property type="entry name" value="TRANSPOSASE"/>
    <property type="match status" value="1"/>
</dbReference>
<reference evidence="1 2" key="1">
    <citation type="journal article" date="2016" name="Nat. Commun.">
        <title>Thousands of microbial genomes shed light on interconnected biogeochemical processes in an aquifer system.</title>
        <authorList>
            <person name="Anantharaman K."/>
            <person name="Brown C.T."/>
            <person name="Hug L.A."/>
            <person name="Sharon I."/>
            <person name="Castelle C.J."/>
            <person name="Probst A.J."/>
            <person name="Thomas B.C."/>
            <person name="Singh A."/>
            <person name="Wilkins M.J."/>
            <person name="Karaoz U."/>
            <person name="Brodie E.L."/>
            <person name="Williams K.H."/>
            <person name="Hubbard S.S."/>
            <person name="Banfield J.F."/>
        </authorList>
    </citation>
    <scope>NUCLEOTIDE SEQUENCE [LARGE SCALE GENOMIC DNA]</scope>
    <source>
        <strain evidence="2">RBG_16_55_9</strain>
    </source>
</reference>
<accession>A0A1F5UTL1</accession>
<dbReference type="InterPro" id="IPR002514">
    <property type="entry name" value="Transposase_8"/>
</dbReference>
<evidence type="ECO:0000313" key="1">
    <source>
        <dbReference type="EMBL" id="OGF54493.1"/>
    </source>
</evidence>
<dbReference type="Pfam" id="PF01527">
    <property type="entry name" value="HTH_Tnp_1"/>
    <property type="match status" value="1"/>
</dbReference>
<dbReference type="InterPro" id="IPR009057">
    <property type="entry name" value="Homeodomain-like_sf"/>
</dbReference>
<dbReference type="GO" id="GO:0004803">
    <property type="term" value="F:transposase activity"/>
    <property type="evidence" value="ECO:0007669"/>
    <property type="project" value="InterPro"/>
</dbReference>
<comment type="caution">
    <text evidence="1">The sequence shown here is derived from an EMBL/GenBank/DDBJ whole genome shotgun (WGS) entry which is preliminary data.</text>
</comment>
<dbReference type="GO" id="GO:0006313">
    <property type="term" value="P:DNA transposition"/>
    <property type="evidence" value="ECO:0007669"/>
    <property type="project" value="InterPro"/>
</dbReference>
<dbReference type="GO" id="GO:0003677">
    <property type="term" value="F:DNA binding"/>
    <property type="evidence" value="ECO:0007669"/>
    <property type="project" value="InterPro"/>
</dbReference>
<sequence length="89" mass="10595">MKKRFSEEQIIQILREAETNGNNVDLCRKYSISEPTFYHWRRRYQGLTVLELHRLKLLESENAKLKRLVAEQALAIQSLQELLKKRGLL</sequence>